<feature type="domain" description="Ice-binding protein C-terminal" evidence="2">
    <location>
        <begin position="262"/>
        <end position="284"/>
    </location>
</feature>
<dbReference type="EMBL" id="SDKK01000008">
    <property type="protein sequence ID" value="TYC58862.1"/>
    <property type="molecule type" value="Genomic_DNA"/>
</dbReference>
<evidence type="ECO:0000313" key="5">
    <source>
        <dbReference type="Proteomes" id="UP000389128"/>
    </source>
</evidence>
<dbReference type="InterPro" id="IPR011041">
    <property type="entry name" value="Quinoprot_gluc/sorb_DH_b-prop"/>
</dbReference>
<comment type="caution">
    <text evidence="4">The sequence shown here is derived from an EMBL/GenBank/DDBJ whole genome shotgun (WGS) entry which is preliminary data.</text>
</comment>
<keyword evidence="1" id="KW-0472">Membrane</keyword>
<protein>
    <submittedName>
        <fullName evidence="4">PEP-CTERM sorting domain-containing protein</fullName>
    </submittedName>
</protein>
<keyword evidence="5" id="KW-1185">Reference proteome</keyword>
<dbReference type="InterPro" id="IPR011042">
    <property type="entry name" value="6-blade_b-propeller_TolB-like"/>
</dbReference>
<feature type="domain" description="Glucose/Sorbosone dehydrogenase" evidence="3">
    <location>
        <begin position="331"/>
        <end position="602"/>
    </location>
</feature>
<dbReference type="InterPro" id="IPR013424">
    <property type="entry name" value="Ice-binding_C"/>
</dbReference>
<accession>A0A6C2CZU1</accession>
<dbReference type="SUPFAM" id="SSF50952">
    <property type="entry name" value="Soluble quinoprotein glucose dehydrogenase"/>
    <property type="match status" value="1"/>
</dbReference>
<gene>
    <name evidence="4" type="ORF">ETQ85_10105</name>
</gene>
<evidence type="ECO:0000256" key="1">
    <source>
        <dbReference type="SAM" id="Phobius"/>
    </source>
</evidence>
<organism evidence="4 5">
    <name type="scientific">Zoogloea oleivorans</name>
    <dbReference type="NCBI Taxonomy" id="1552750"/>
    <lineage>
        <taxon>Bacteria</taxon>
        <taxon>Pseudomonadati</taxon>
        <taxon>Pseudomonadota</taxon>
        <taxon>Betaproteobacteria</taxon>
        <taxon>Rhodocyclales</taxon>
        <taxon>Zoogloeaceae</taxon>
        <taxon>Zoogloea</taxon>
    </lineage>
</organism>
<sequence>MGISYAIECISSFCRASAPAPYVADAWGNSFSGRCARRPCPGTRAMMTSSRYVIPLLTALFAAVLVPAAHAAPTISNGGFESGFTGWILEDQPGSEGSFYLQSGIISPTTGFDVPSPPQGTQAAMSDAGLGGPGSHVLYQDFLATAASAALSFELYIGNRADAFSSPASLDFSIAALNQQVRIDILTTSADPFSVAAGDVLMTLYQTAAGDPLVEGYKTITQDISALLAAHHGEMLRLRFAETDNVNFFQMGVDDVRIQSTAVPEPGSMLLIGSAAGALAFARARIRRRTLAAMILSATAAGLSGPGRADTIPVEVLDPNLEVVTVLNSGLSQPIGIVFLAANDFLVLEKASGVVRRVTNGVLQAMPVLDLAVNSNSERGLLSLVLHPNFPATPYVYVRWTESATGVDSTVVSSVPLLGNRVDRFAWDGSTLVFDVNVLMLRARQTDNVAVPGHAGTNNANEAGNHNGGVMRFGPDGKLYVFMGDQGRRGWLQNLPNGPFLTAPLSDDTFGGPAPDNAHLSGVILRVNPDGTTPADNPFFAAGAGIGGELGANIQKIFSYGHRNGFGMAFDPFSGFLWETENADDAYSELNRVVPGMNGGWIQFAGPLSRAPNWKSIETTQFNMSLQQLRYPPTRAAYTSALARSRLFMLPGAAYKDPELSWRYEIGPSGTAFVNGNALGSEYNGSLWIGSARSFGQVGGNGGSLYRIRLTADRLNVDVSADPRLADRVADNLFRAQKFDGTESETLLIGRGFGITPSIEQGPDGNLYVVSLSDNTIYTIRRRP</sequence>
<keyword evidence="1" id="KW-1133">Transmembrane helix</keyword>
<dbReference type="OrthoDB" id="9770043at2"/>
<dbReference type="Proteomes" id="UP000389128">
    <property type="component" value="Unassembled WGS sequence"/>
</dbReference>
<dbReference type="Pfam" id="PF07589">
    <property type="entry name" value="PEP-CTERM"/>
    <property type="match status" value="1"/>
</dbReference>
<proteinExistence type="predicted"/>
<evidence type="ECO:0000313" key="4">
    <source>
        <dbReference type="EMBL" id="TYC58862.1"/>
    </source>
</evidence>
<keyword evidence="1" id="KW-0812">Transmembrane</keyword>
<evidence type="ECO:0000259" key="2">
    <source>
        <dbReference type="Pfam" id="PF07589"/>
    </source>
</evidence>
<evidence type="ECO:0000259" key="3">
    <source>
        <dbReference type="Pfam" id="PF07995"/>
    </source>
</evidence>
<dbReference type="Pfam" id="PF07995">
    <property type="entry name" value="GSDH"/>
    <property type="match status" value="1"/>
</dbReference>
<dbReference type="PANTHER" id="PTHR19328">
    <property type="entry name" value="HEDGEHOG-INTERACTING PROTEIN"/>
    <property type="match status" value="1"/>
</dbReference>
<reference evidence="4 5" key="1">
    <citation type="submission" date="2019-01" db="EMBL/GenBank/DDBJ databases">
        <title>Zoogloea oleivorans genome sequencing and assembly.</title>
        <authorList>
            <person name="Tancsics A."/>
            <person name="Farkas M."/>
            <person name="Kriszt B."/>
            <person name="Maroti G."/>
            <person name="Horvath B."/>
        </authorList>
    </citation>
    <scope>NUCLEOTIDE SEQUENCE [LARGE SCALE GENOMIC DNA]</scope>
    <source>
        <strain evidence="4 5">Buc</strain>
    </source>
</reference>
<dbReference type="InterPro" id="IPR012938">
    <property type="entry name" value="Glc/Sorbosone_DH"/>
</dbReference>
<dbReference type="AlphaFoldDB" id="A0A6C2CZU1"/>
<name>A0A6C2CZU1_9RHOO</name>
<dbReference type="PANTHER" id="PTHR19328:SF13">
    <property type="entry name" value="HIPL1 PROTEIN"/>
    <property type="match status" value="1"/>
</dbReference>
<dbReference type="Gene3D" id="2.120.10.30">
    <property type="entry name" value="TolB, C-terminal domain"/>
    <property type="match status" value="1"/>
</dbReference>
<feature type="transmembrane region" description="Helical" evidence="1">
    <location>
        <begin position="52"/>
        <end position="72"/>
    </location>
</feature>